<dbReference type="SUPFAM" id="SSF81321">
    <property type="entry name" value="Family A G protein-coupled receptor-like"/>
    <property type="match status" value="1"/>
</dbReference>
<dbReference type="OrthoDB" id="5918574at2759"/>
<feature type="transmembrane region" description="Helical" evidence="14">
    <location>
        <begin position="387"/>
        <end position="411"/>
    </location>
</feature>
<evidence type="ECO:0000256" key="1">
    <source>
        <dbReference type="ARBA" id="ARBA00004177"/>
    </source>
</evidence>
<dbReference type="InterPro" id="IPR017452">
    <property type="entry name" value="GPCR_Rhodpsn_7TM"/>
</dbReference>
<evidence type="ECO:0000313" key="19">
    <source>
        <dbReference type="Proteomes" id="UP000054843"/>
    </source>
</evidence>
<dbReference type="Gene3D" id="1.20.1440.200">
    <property type="match status" value="1"/>
</dbReference>
<evidence type="ECO:0000256" key="4">
    <source>
        <dbReference type="ARBA" id="ARBA00022448"/>
    </source>
</evidence>
<evidence type="ECO:0000256" key="6">
    <source>
        <dbReference type="ARBA" id="ARBA00022753"/>
    </source>
</evidence>
<dbReference type="SUPFAM" id="SSF140111">
    <property type="entry name" value="Endosomal sorting complex assembly domain"/>
    <property type="match status" value="1"/>
</dbReference>
<proteinExistence type="inferred from homology"/>
<accession>A0A0V1MNJ3</accession>
<dbReference type="InterPro" id="IPR038358">
    <property type="entry name" value="VPS28_N_sf"/>
</dbReference>
<feature type="transmembrane region" description="Helical" evidence="14">
    <location>
        <begin position="301"/>
        <end position="323"/>
    </location>
</feature>
<evidence type="ECO:0000259" key="15">
    <source>
        <dbReference type="PROSITE" id="PS50262"/>
    </source>
</evidence>
<dbReference type="GO" id="GO:0000813">
    <property type="term" value="C:ESCRT I complex"/>
    <property type="evidence" value="ECO:0007669"/>
    <property type="project" value="InterPro"/>
</dbReference>
<dbReference type="FunFam" id="1.20.120.1130:FF:000001">
    <property type="entry name" value="Vacuolar protein sorting-associated protein 28 homolog"/>
    <property type="match status" value="1"/>
</dbReference>
<dbReference type="PROSITE" id="PS50262">
    <property type="entry name" value="G_PROTEIN_RECEP_F1_2"/>
    <property type="match status" value="1"/>
</dbReference>
<keyword evidence="7 13" id="KW-0653">Protein transport</keyword>
<keyword evidence="8 14" id="KW-1133">Transmembrane helix</keyword>
<keyword evidence="5 14" id="KW-0812">Transmembrane</keyword>
<feature type="transmembrane region" description="Helical" evidence="14">
    <location>
        <begin position="272"/>
        <end position="292"/>
    </location>
</feature>
<keyword evidence="9 14" id="KW-0472">Membrane</keyword>
<feature type="domain" description="VPS28 N-terminal" evidence="17">
    <location>
        <begin position="1"/>
        <end position="103"/>
    </location>
</feature>
<evidence type="ECO:0000256" key="9">
    <source>
        <dbReference type="ARBA" id="ARBA00023136"/>
    </source>
</evidence>
<dbReference type="FunFam" id="1.20.1440.200:FF:000001">
    <property type="entry name" value="Vacuolar protein sorting-associated protein 28 homolog"/>
    <property type="match status" value="1"/>
</dbReference>
<dbReference type="PANTHER" id="PTHR12937:SF0">
    <property type="entry name" value="VACUOLAR PROTEIN SORTING-ASSOCIATED PROTEIN 28 HOMOLOG"/>
    <property type="match status" value="1"/>
</dbReference>
<dbReference type="Gene3D" id="1.20.120.1130">
    <property type="match status" value="1"/>
</dbReference>
<comment type="similarity">
    <text evidence="13">Belongs to the VPS28 family.</text>
</comment>
<dbReference type="GO" id="GO:0044877">
    <property type="term" value="F:protein-containing complex binding"/>
    <property type="evidence" value="ECO:0007669"/>
    <property type="project" value="TreeGrafter"/>
</dbReference>
<dbReference type="PROSITE" id="PS51310">
    <property type="entry name" value="VPS28_C"/>
    <property type="match status" value="1"/>
</dbReference>
<feature type="transmembrane region" description="Helical" evidence="14">
    <location>
        <begin position="479"/>
        <end position="496"/>
    </location>
</feature>
<sequence length="592" mass="68279">MANLYTEVKLQRNAAERERFDNLAELYATINTLECLEKAYIRDIVSPKEYTAQCSKLLVQVKANFVVVQPEFSEIEYFMKAFEMNCPSALERIKDGKPITIKDDKGNTSKCIADIVSLFITIMDKLKLEIKAVDELHPDLRDLVDTMNRMTSLPTDFEGKAKVKPWFELLDSMRATEELDDEQARQMKQNCCFVFFLLNKFSDENVNIASIVVSDVEQNGFMLLQFFVYVNTGQYCTCRCSRRRRDKMQICFEAIFFLFIMKDERDTLMNTLYLIIGLASTLANGLLLFLVWRKRKLKKKYIFLTGFAVGALIEGFGYFTAAIRRFYFDTFFDGQLVDLSKCLASGIHMLMFLAGDTISTSSLLLISLERLLAVKWTKLYQRLSVRVMNCILLVPFVWGFSDVLTFLLISIQLHDVVVNPHCFVTECFTRVFYILHNSMSIILGYSVVIIYAAIFLWLRVHKTQSSTIRAIQLRREAKITKRIFSLIVMTIFFHIFPQTLSLAFMNSANWLKFDKVCWGTKGFNLSLNAAMLILVHPGLKAELCRVMDDIRRCSVLKFCPCQKCNGNDQHSSNNFINDPNKSFSNKCLPRSN</sequence>
<protein>
    <recommendedName>
        <fullName evidence="3">Vacuolar protein sorting-associated protein 28 homolog</fullName>
    </recommendedName>
    <alternativeName>
        <fullName evidence="12">ESCRT-I complex subunit VPS28</fullName>
    </alternativeName>
</protein>
<feature type="transmembrane region" description="Helical" evidence="14">
    <location>
        <begin position="431"/>
        <end position="458"/>
    </location>
</feature>
<dbReference type="AlphaFoldDB" id="A0A0V1MNJ3"/>
<comment type="subcellular location">
    <subcellularLocation>
        <location evidence="1">Endosome</location>
    </subcellularLocation>
    <subcellularLocation>
        <location evidence="2">Membrane</location>
    </subcellularLocation>
</comment>
<dbReference type="Proteomes" id="UP000054843">
    <property type="component" value="Unassembled WGS sequence"/>
</dbReference>
<dbReference type="InterPro" id="IPR037206">
    <property type="entry name" value="VPS28_C_sf"/>
</dbReference>
<gene>
    <name evidence="18" type="primary">VPS28</name>
    <name evidence="18" type="ORF">T10_5552</name>
</gene>
<dbReference type="Gene3D" id="1.20.1070.10">
    <property type="entry name" value="Rhodopsin 7-helix transmembrane proteins"/>
    <property type="match status" value="1"/>
</dbReference>
<dbReference type="Pfam" id="PF03997">
    <property type="entry name" value="VPS28"/>
    <property type="match status" value="1"/>
</dbReference>
<dbReference type="InterPro" id="IPR007143">
    <property type="entry name" value="Vps28"/>
</dbReference>
<keyword evidence="19" id="KW-1185">Reference proteome</keyword>
<dbReference type="InterPro" id="IPR019424">
    <property type="entry name" value="7TM_GPCR_Srsx"/>
</dbReference>
<dbReference type="PANTHER" id="PTHR12937">
    <property type="entry name" value="VACUOLAR PROTEIN SORTING 28, ISOFORM 2 VPS28"/>
    <property type="match status" value="1"/>
</dbReference>
<keyword evidence="4 13" id="KW-0813">Transport</keyword>
<reference evidence="18 19" key="1">
    <citation type="submission" date="2015-01" db="EMBL/GenBank/DDBJ databases">
        <title>Evolution of Trichinella species and genotypes.</title>
        <authorList>
            <person name="Korhonen P.K."/>
            <person name="Edoardo P."/>
            <person name="Giuseppe L.R."/>
            <person name="Gasser R.B."/>
        </authorList>
    </citation>
    <scope>NUCLEOTIDE SEQUENCE [LARGE SCALE GENOMIC DNA]</scope>
    <source>
        <strain evidence="18">ISS1980</strain>
    </source>
</reference>
<comment type="subunit">
    <text evidence="11">Component of the ESCRT-I complex (endosomal sorting complex required for transport I).</text>
</comment>
<evidence type="ECO:0000259" key="17">
    <source>
        <dbReference type="PROSITE" id="PS51313"/>
    </source>
</evidence>
<dbReference type="Pfam" id="PF10320">
    <property type="entry name" value="7TM_GPCR_Srsx"/>
    <property type="match status" value="1"/>
</dbReference>
<dbReference type="InterPro" id="IPR037202">
    <property type="entry name" value="ESCRT_assembly_dom"/>
</dbReference>
<evidence type="ECO:0000256" key="14">
    <source>
        <dbReference type="SAM" id="Phobius"/>
    </source>
</evidence>
<comment type="caution">
    <text evidence="18">The sequence shown here is derived from an EMBL/GenBank/DDBJ whole genome shotgun (WGS) entry which is preliminary data.</text>
</comment>
<feature type="transmembrane region" description="Helical" evidence="14">
    <location>
        <begin position="343"/>
        <end position="366"/>
    </location>
</feature>
<evidence type="ECO:0000256" key="3">
    <source>
        <dbReference type="ARBA" id="ARBA00020968"/>
    </source>
</evidence>
<evidence type="ECO:0000256" key="2">
    <source>
        <dbReference type="ARBA" id="ARBA00004370"/>
    </source>
</evidence>
<dbReference type="EMBL" id="JYDO01000065">
    <property type="protein sequence ID" value="KRZ73325.1"/>
    <property type="molecule type" value="Genomic_DNA"/>
</dbReference>
<dbReference type="InterPro" id="IPR017898">
    <property type="entry name" value="VPS28_N"/>
</dbReference>
<feature type="domain" description="VPS28 C-terminal" evidence="16">
    <location>
        <begin position="107"/>
        <end position="203"/>
    </location>
</feature>
<dbReference type="GO" id="GO:0043328">
    <property type="term" value="P:protein transport to vacuole involved in ubiquitin-dependent protein catabolic process via the multivesicular body sorting pathway"/>
    <property type="evidence" value="ECO:0007669"/>
    <property type="project" value="TreeGrafter"/>
</dbReference>
<feature type="domain" description="G-protein coupled receptors family 1 profile" evidence="15">
    <location>
        <begin position="283"/>
        <end position="492"/>
    </location>
</feature>
<evidence type="ECO:0000256" key="7">
    <source>
        <dbReference type="ARBA" id="ARBA00022927"/>
    </source>
</evidence>
<dbReference type="InterPro" id="IPR017899">
    <property type="entry name" value="VPS28_C"/>
</dbReference>
<evidence type="ECO:0000256" key="12">
    <source>
        <dbReference type="ARBA" id="ARBA00083439"/>
    </source>
</evidence>
<evidence type="ECO:0000256" key="11">
    <source>
        <dbReference type="ARBA" id="ARBA00066174"/>
    </source>
</evidence>
<evidence type="ECO:0000256" key="13">
    <source>
        <dbReference type="PROSITE-ProRule" id="PRU00642"/>
    </source>
</evidence>
<dbReference type="PROSITE" id="PS51313">
    <property type="entry name" value="VPS28_N"/>
    <property type="match status" value="1"/>
</dbReference>
<evidence type="ECO:0000313" key="18">
    <source>
        <dbReference type="EMBL" id="KRZ73325.1"/>
    </source>
</evidence>
<keyword evidence="6" id="KW-0967">Endosome</keyword>
<organism evidence="18 19">
    <name type="scientific">Trichinella papuae</name>
    <dbReference type="NCBI Taxonomy" id="268474"/>
    <lineage>
        <taxon>Eukaryota</taxon>
        <taxon>Metazoa</taxon>
        <taxon>Ecdysozoa</taxon>
        <taxon>Nematoda</taxon>
        <taxon>Enoplea</taxon>
        <taxon>Dorylaimia</taxon>
        <taxon>Trichinellida</taxon>
        <taxon>Trichinellidae</taxon>
        <taxon>Trichinella</taxon>
    </lineage>
</organism>
<evidence type="ECO:0000256" key="10">
    <source>
        <dbReference type="ARBA" id="ARBA00056039"/>
    </source>
</evidence>
<evidence type="ECO:0000256" key="8">
    <source>
        <dbReference type="ARBA" id="ARBA00022989"/>
    </source>
</evidence>
<dbReference type="SUPFAM" id="SSF140427">
    <property type="entry name" value="VPS28 C-terminal domain-like"/>
    <property type="match status" value="1"/>
</dbReference>
<evidence type="ECO:0000259" key="16">
    <source>
        <dbReference type="PROSITE" id="PS51310"/>
    </source>
</evidence>
<dbReference type="CDD" id="cd00637">
    <property type="entry name" value="7tm_classA_rhodopsin-like"/>
    <property type="match status" value="1"/>
</dbReference>
<evidence type="ECO:0000256" key="5">
    <source>
        <dbReference type="ARBA" id="ARBA00022692"/>
    </source>
</evidence>
<name>A0A0V1MNJ3_9BILA</name>
<comment type="function">
    <text evidence="10">Component of the ESCRT-I complex, a regulator of vesicular trafficking process.</text>
</comment>